<dbReference type="InterPro" id="IPR000014">
    <property type="entry name" value="PAS"/>
</dbReference>
<dbReference type="PANTHER" id="PTHR45138">
    <property type="entry name" value="REGULATORY COMPONENTS OF SENSORY TRANSDUCTION SYSTEM"/>
    <property type="match status" value="1"/>
</dbReference>
<name>A0ABT0N2A5_9GAMM</name>
<comment type="caution">
    <text evidence="4">The sequence shown here is derived from an EMBL/GenBank/DDBJ whole genome shotgun (WGS) entry which is preliminary data.</text>
</comment>
<dbReference type="EMBL" id="JAKIKT010000001">
    <property type="protein sequence ID" value="MCL2912480.1"/>
    <property type="molecule type" value="Genomic_DNA"/>
</dbReference>
<dbReference type="InterPro" id="IPR029787">
    <property type="entry name" value="Nucleotide_cyclase"/>
</dbReference>
<proteinExistence type="predicted"/>
<dbReference type="RefSeq" id="WP_249247308.1">
    <property type="nucleotide sequence ID" value="NZ_JAKIKT010000001.1"/>
</dbReference>
<organism evidence="4 5">
    <name type="scientific">Shewanella corallii</name>
    <dbReference type="NCBI Taxonomy" id="560080"/>
    <lineage>
        <taxon>Bacteria</taxon>
        <taxon>Pseudomonadati</taxon>
        <taxon>Pseudomonadota</taxon>
        <taxon>Gammaproteobacteria</taxon>
        <taxon>Alteromonadales</taxon>
        <taxon>Shewanellaceae</taxon>
        <taxon>Shewanella</taxon>
    </lineage>
</organism>
<dbReference type="InterPro" id="IPR050469">
    <property type="entry name" value="Diguanylate_Cyclase"/>
</dbReference>
<dbReference type="SMART" id="SM00267">
    <property type="entry name" value="GGDEF"/>
    <property type="match status" value="1"/>
</dbReference>
<evidence type="ECO:0000259" key="3">
    <source>
        <dbReference type="PROSITE" id="PS50887"/>
    </source>
</evidence>
<dbReference type="NCBIfam" id="TIGR00229">
    <property type="entry name" value="sensory_box"/>
    <property type="match status" value="2"/>
</dbReference>
<dbReference type="EC" id="2.7.7.65" evidence="1"/>
<dbReference type="Gene3D" id="3.30.70.270">
    <property type="match status" value="1"/>
</dbReference>
<dbReference type="PANTHER" id="PTHR45138:SF9">
    <property type="entry name" value="DIGUANYLATE CYCLASE DGCM-RELATED"/>
    <property type="match status" value="1"/>
</dbReference>
<dbReference type="InterPro" id="IPR043128">
    <property type="entry name" value="Rev_trsase/Diguanyl_cyclase"/>
</dbReference>
<accession>A0ABT0N2A5</accession>
<dbReference type="PROSITE" id="PS50887">
    <property type="entry name" value="GGDEF"/>
    <property type="match status" value="1"/>
</dbReference>
<evidence type="ECO:0000313" key="4">
    <source>
        <dbReference type="EMBL" id="MCL2912480.1"/>
    </source>
</evidence>
<dbReference type="CDD" id="cd01949">
    <property type="entry name" value="GGDEF"/>
    <property type="match status" value="1"/>
</dbReference>
<protein>
    <recommendedName>
        <fullName evidence="1">diguanylate cyclase</fullName>
        <ecNumber evidence="1">2.7.7.65</ecNumber>
    </recommendedName>
</protein>
<reference evidence="4 5" key="1">
    <citation type="submission" date="2022-01" db="EMBL/GenBank/DDBJ databases">
        <title>Whole genome-based taxonomy of the Shewanellaceae.</title>
        <authorList>
            <person name="Martin-Rodriguez A.J."/>
        </authorList>
    </citation>
    <scope>NUCLEOTIDE SEQUENCE [LARGE SCALE GENOMIC DNA]</scope>
    <source>
        <strain evidence="4 5">DSM 21332</strain>
    </source>
</reference>
<sequence length="408" mass="46682">MPELKINSTYGVVVIKNLKPVYVDDSYAQIFGYDSAQELLEGIDTFFDLIPEEYHQDVRDNYYQQSSGRMVPRGRTFKNIDRYGRIFTVLSVDHVIEWEGEPALQVTILDLSFLEDAHVQLTENKEKYKQLVTTSGQGIIIHKDFKPLMVNQAWVDLMEAPSIDYMLEQANLMDFIPEKERQQVRQRYQDVISGKIEGSHNIVENVSFDGKKRYFNVYDNRIEWDGEPAIQAVIEDVTKKVELENELKRLSVTDALTQIANRHRLDQLLNEEADRYQRYSQPFSVILIDLDHFKSINDNWGHHAGDNTLIQIANTMTAAIRKPDSVGRWGGEEFLIICPNTELDGAMQLAEKIRLAIASQEIDKQFQVTASLGVATIGRESISQLLMRADKALYEAKSSGRNKVAASK</sequence>
<evidence type="ECO:0000313" key="5">
    <source>
        <dbReference type="Proteomes" id="UP001202831"/>
    </source>
</evidence>
<feature type="domain" description="GGDEF" evidence="3">
    <location>
        <begin position="281"/>
        <end position="408"/>
    </location>
</feature>
<gene>
    <name evidence="4" type="ORF">L2725_01560</name>
</gene>
<dbReference type="SUPFAM" id="SSF55785">
    <property type="entry name" value="PYP-like sensor domain (PAS domain)"/>
    <property type="match status" value="2"/>
</dbReference>
<comment type="catalytic activity">
    <reaction evidence="2">
        <text>2 GTP = 3',3'-c-di-GMP + 2 diphosphate</text>
        <dbReference type="Rhea" id="RHEA:24898"/>
        <dbReference type="ChEBI" id="CHEBI:33019"/>
        <dbReference type="ChEBI" id="CHEBI:37565"/>
        <dbReference type="ChEBI" id="CHEBI:58805"/>
        <dbReference type="EC" id="2.7.7.65"/>
    </reaction>
</comment>
<dbReference type="InterPro" id="IPR000160">
    <property type="entry name" value="GGDEF_dom"/>
</dbReference>
<dbReference type="Proteomes" id="UP001202831">
    <property type="component" value="Unassembled WGS sequence"/>
</dbReference>
<dbReference type="NCBIfam" id="TIGR00254">
    <property type="entry name" value="GGDEF"/>
    <property type="match status" value="1"/>
</dbReference>
<dbReference type="InterPro" id="IPR035965">
    <property type="entry name" value="PAS-like_dom_sf"/>
</dbReference>
<dbReference type="Gene3D" id="3.30.450.20">
    <property type="entry name" value="PAS domain"/>
    <property type="match status" value="2"/>
</dbReference>
<dbReference type="SMART" id="SM00091">
    <property type="entry name" value="PAS"/>
    <property type="match status" value="2"/>
</dbReference>
<dbReference type="Pfam" id="PF00990">
    <property type="entry name" value="GGDEF"/>
    <property type="match status" value="1"/>
</dbReference>
<dbReference type="SUPFAM" id="SSF55073">
    <property type="entry name" value="Nucleotide cyclase"/>
    <property type="match status" value="1"/>
</dbReference>
<evidence type="ECO:0000256" key="2">
    <source>
        <dbReference type="ARBA" id="ARBA00034247"/>
    </source>
</evidence>
<dbReference type="CDD" id="cd00130">
    <property type="entry name" value="PAS"/>
    <property type="match status" value="1"/>
</dbReference>
<evidence type="ECO:0000256" key="1">
    <source>
        <dbReference type="ARBA" id="ARBA00012528"/>
    </source>
</evidence>
<keyword evidence="5" id="KW-1185">Reference proteome</keyword>